<protein>
    <submittedName>
        <fullName evidence="1">ABC transporter substrate-binding protein</fullName>
    </submittedName>
</protein>
<dbReference type="EMBL" id="BONU01000001">
    <property type="protein sequence ID" value="GIG71751.1"/>
    <property type="molecule type" value="Genomic_DNA"/>
</dbReference>
<dbReference type="Pfam" id="PF13416">
    <property type="entry name" value="SBP_bac_8"/>
    <property type="match status" value="1"/>
</dbReference>
<dbReference type="RefSeq" id="WP_168076336.1">
    <property type="nucleotide sequence ID" value="NZ_BAAAQJ010000026.1"/>
</dbReference>
<dbReference type="PANTHER" id="PTHR43649:SF32">
    <property type="entry name" value="SUGAR BINDING SECRETED PROTEIN"/>
    <property type="match status" value="1"/>
</dbReference>
<gene>
    <name evidence="1" type="primary">cebE</name>
    <name evidence="1" type="ORF">Pfl04_01550</name>
</gene>
<dbReference type="AlphaFoldDB" id="A0A8J3LQ80"/>
<keyword evidence="2" id="KW-1185">Reference proteome</keyword>
<reference evidence="1" key="1">
    <citation type="submission" date="2021-01" db="EMBL/GenBank/DDBJ databases">
        <title>Whole genome shotgun sequence of Planosporangium flavigriseum NBRC 105377.</title>
        <authorList>
            <person name="Komaki H."/>
            <person name="Tamura T."/>
        </authorList>
    </citation>
    <scope>NUCLEOTIDE SEQUENCE</scope>
    <source>
        <strain evidence="1">NBRC 105377</strain>
    </source>
</reference>
<dbReference type="Proteomes" id="UP000653674">
    <property type="component" value="Unassembled WGS sequence"/>
</dbReference>
<evidence type="ECO:0000313" key="2">
    <source>
        <dbReference type="Proteomes" id="UP000653674"/>
    </source>
</evidence>
<accession>A0A8J3LQ80</accession>
<name>A0A8J3LQ80_9ACTN</name>
<dbReference type="Gene3D" id="3.40.190.10">
    <property type="entry name" value="Periplasmic binding protein-like II"/>
    <property type="match status" value="1"/>
</dbReference>
<dbReference type="SUPFAM" id="SSF53850">
    <property type="entry name" value="Periplasmic binding protein-like II"/>
    <property type="match status" value="1"/>
</dbReference>
<dbReference type="InterPro" id="IPR050490">
    <property type="entry name" value="Bact_solute-bd_prot1"/>
</dbReference>
<dbReference type="PANTHER" id="PTHR43649">
    <property type="entry name" value="ARABINOSE-BINDING PROTEIN-RELATED"/>
    <property type="match status" value="1"/>
</dbReference>
<proteinExistence type="predicted"/>
<evidence type="ECO:0000313" key="1">
    <source>
        <dbReference type="EMBL" id="GIG71751.1"/>
    </source>
</evidence>
<dbReference type="PROSITE" id="PS51257">
    <property type="entry name" value="PROKAR_LIPOPROTEIN"/>
    <property type="match status" value="1"/>
</dbReference>
<organism evidence="1 2">
    <name type="scientific">Planosporangium flavigriseum</name>
    <dbReference type="NCBI Taxonomy" id="373681"/>
    <lineage>
        <taxon>Bacteria</taxon>
        <taxon>Bacillati</taxon>
        <taxon>Actinomycetota</taxon>
        <taxon>Actinomycetes</taxon>
        <taxon>Micromonosporales</taxon>
        <taxon>Micromonosporaceae</taxon>
        <taxon>Planosporangium</taxon>
    </lineage>
</organism>
<comment type="caution">
    <text evidence="1">The sequence shown here is derived from an EMBL/GenBank/DDBJ whole genome shotgun (WGS) entry which is preliminary data.</text>
</comment>
<dbReference type="InterPro" id="IPR006059">
    <property type="entry name" value="SBP"/>
</dbReference>
<sequence>MRVATTRRSALVFGVGAMLVGSMLTGCGSSSDRPADSNGPVTLTVNLFGNFGYKDLYAEYKKSHPNITIKENITDFNGHHKNLQAHLLAGAGTADIEAIEVNQVVGFRPQAAKFVDFLSYGVNRDQWVEATWRRATGQDGTGLFGLGTDIGGLALCYRADVFKAAGLPAERDAVSKLFTDWNSYIEVGKQFQAKTPDKNVNWFDAGSNVFNAIVNQSQKNAYDESGKVIVEANPVVKQAWDTTVAGIQAGESAGLAAFSPQWNTGFQKGQFATVTCPSWMMAYIKDNAPETAGKWDIAKIPGTGGGNWGGSYLTVPKASRHQQEAVELAKWLTAPQQEKWLFTNKGNFPSDQALWSEPEVAGFTDPFFSSAPAGKIFSESVKSLKPQITGPHQGEIGNAIGNALQSVEQGKATPDDAWKRALADVKNLAG</sequence>